<sequence length="21" mass="2406">MANKEIEIIGAKIQKPKDCFE</sequence>
<protein>
    <submittedName>
        <fullName evidence="1">Uncharacterized protein</fullName>
    </submittedName>
</protein>
<proteinExistence type="predicted"/>
<gene>
    <name evidence="1" type="ORF">LCGC14_2658190</name>
</gene>
<name>A0A0F8ZSV1_9ZZZZ</name>
<evidence type="ECO:0000313" key="1">
    <source>
        <dbReference type="EMBL" id="KKK96893.1"/>
    </source>
</evidence>
<accession>A0A0F8ZSV1</accession>
<dbReference type="EMBL" id="LAZR01046284">
    <property type="protein sequence ID" value="KKK96893.1"/>
    <property type="molecule type" value="Genomic_DNA"/>
</dbReference>
<comment type="caution">
    <text evidence="1">The sequence shown here is derived from an EMBL/GenBank/DDBJ whole genome shotgun (WGS) entry which is preliminary data.</text>
</comment>
<feature type="non-terminal residue" evidence="1">
    <location>
        <position position="21"/>
    </location>
</feature>
<dbReference type="AlphaFoldDB" id="A0A0F8ZSV1"/>
<organism evidence="1">
    <name type="scientific">marine sediment metagenome</name>
    <dbReference type="NCBI Taxonomy" id="412755"/>
    <lineage>
        <taxon>unclassified sequences</taxon>
        <taxon>metagenomes</taxon>
        <taxon>ecological metagenomes</taxon>
    </lineage>
</organism>
<reference evidence="1" key="1">
    <citation type="journal article" date="2015" name="Nature">
        <title>Complex archaea that bridge the gap between prokaryotes and eukaryotes.</title>
        <authorList>
            <person name="Spang A."/>
            <person name="Saw J.H."/>
            <person name="Jorgensen S.L."/>
            <person name="Zaremba-Niedzwiedzka K."/>
            <person name="Martijn J."/>
            <person name="Lind A.E."/>
            <person name="van Eijk R."/>
            <person name="Schleper C."/>
            <person name="Guy L."/>
            <person name="Ettema T.J."/>
        </authorList>
    </citation>
    <scope>NUCLEOTIDE SEQUENCE</scope>
</reference>